<feature type="non-terminal residue" evidence="1">
    <location>
        <position position="1"/>
    </location>
</feature>
<accession>X0XX10</accession>
<gene>
    <name evidence="1" type="ORF">S01H1_85160</name>
</gene>
<dbReference type="EMBL" id="BARS01058375">
    <property type="protein sequence ID" value="GAG47895.1"/>
    <property type="molecule type" value="Genomic_DNA"/>
</dbReference>
<name>X0XX10_9ZZZZ</name>
<dbReference type="AlphaFoldDB" id="X0XX10"/>
<organism evidence="1">
    <name type="scientific">marine sediment metagenome</name>
    <dbReference type="NCBI Taxonomy" id="412755"/>
    <lineage>
        <taxon>unclassified sequences</taxon>
        <taxon>metagenomes</taxon>
        <taxon>ecological metagenomes</taxon>
    </lineage>
</organism>
<evidence type="ECO:0000313" key="1">
    <source>
        <dbReference type="EMBL" id="GAG47895.1"/>
    </source>
</evidence>
<comment type="caution">
    <text evidence="1">The sequence shown here is derived from an EMBL/GenBank/DDBJ whole genome shotgun (WGS) entry which is preliminary data.</text>
</comment>
<protein>
    <submittedName>
        <fullName evidence="1">Uncharacterized protein</fullName>
    </submittedName>
</protein>
<proteinExistence type="predicted"/>
<sequence length="68" mass="7859">LNPDDPGTEERFKDALTAYKFLSNGVRDRRLLERVGPQEGAGDSGYRLDNDWGYYLWWSDRFFGDGVP</sequence>
<reference evidence="1" key="1">
    <citation type="journal article" date="2014" name="Front. Microbiol.">
        <title>High frequency of phylogenetically diverse reductive dehalogenase-homologous genes in deep subseafloor sedimentary metagenomes.</title>
        <authorList>
            <person name="Kawai M."/>
            <person name="Futagami T."/>
            <person name="Toyoda A."/>
            <person name="Takaki Y."/>
            <person name="Nishi S."/>
            <person name="Hori S."/>
            <person name="Arai W."/>
            <person name="Tsubouchi T."/>
            <person name="Morono Y."/>
            <person name="Uchiyama I."/>
            <person name="Ito T."/>
            <person name="Fujiyama A."/>
            <person name="Inagaki F."/>
            <person name="Takami H."/>
        </authorList>
    </citation>
    <scope>NUCLEOTIDE SEQUENCE</scope>
    <source>
        <strain evidence="1">Expedition CK06-06</strain>
    </source>
</reference>